<dbReference type="EMBL" id="KX190834">
    <property type="protein sequence ID" value="ANT40046.1"/>
    <property type="molecule type" value="Genomic_DNA"/>
</dbReference>
<sequence>MNNNKLWFSTEVANETYNISTAILLQRFQEIAIKQDSRKIEIVYGEMFPEVENGFMKNRLHLLNTIRSLEMYGYGKFHKGNGAKRIKPVFEIDKEYHEPDKFIEHDYLINDGIKLKYVHNMLVRLFGSETIDLHESELVEIIAEECNETISESGIRKMLVRLNKDGYLTFVKGNNKGKNSKKREGYKIYKTVKPI</sequence>
<proteinExistence type="predicted"/>
<protein>
    <submittedName>
        <fullName evidence="1">Uncharacterized protein</fullName>
    </submittedName>
</protein>
<evidence type="ECO:0000313" key="1">
    <source>
        <dbReference type="EMBL" id="ANT40046.1"/>
    </source>
</evidence>
<name>A0A1B1P7F6_9CAUD</name>
<reference evidence="1 2" key="1">
    <citation type="submission" date="2016-05" db="EMBL/GenBank/DDBJ databases">
        <title>Undiscovered low abundance phages are ubiquitous in bacterial genomes.</title>
        <authorList>
            <person name="Dong Z."/>
            <person name="Liu H."/>
            <person name="Zheng J."/>
            <person name="Peng D."/>
        </authorList>
    </citation>
    <scope>NUCLEOTIDE SEQUENCE [LARGE SCALE GENOMIC DNA]</scope>
</reference>
<evidence type="ECO:0000313" key="2">
    <source>
        <dbReference type="Proteomes" id="UP000226338"/>
    </source>
</evidence>
<gene>
    <name evidence="1" type="ORF">BMBtpLA3_11</name>
</gene>
<organism evidence="1 2">
    <name type="scientific">Bacillus phage BMBtpLA3</name>
    <dbReference type="NCBI Taxonomy" id="1868824"/>
    <lineage>
        <taxon>Viruses</taxon>
        <taxon>Duplodnaviria</taxon>
        <taxon>Heunggongvirae</taxon>
        <taxon>Uroviricota</taxon>
        <taxon>Caudoviricetes</taxon>
        <taxon>Lwoffvirus</taxon>
        <taxon>Lwoffvirus TP21</taxon>
    </lineage>
</organism>
<accession>A0A1B1P7F6</accession>
<dbReference type="Proteomes" id="UP000226338">
    <property type="component" value="Segment"/>
</dbReference>